<keyword evidence="1" id="KW-0472">Membrane</keyword>
<gene>
    <name evidence="2" type="ORF">L211DRAFT_359826</name>
</gene>
<dbReference type="InParanoid" id="A0A3N4LGN9"/>
<keyword evidence="1" id="KW-0812">Transmembrane</keyword>
<sequence>MEGIRTCPAVPASASRGMGMTSMELAGRVHGQLSVVLLVFLVLFFAGTLGQGTRMLVGGEDGGGRGCHGVRGKKKSPDFFLIRGFFLRPRPIDCQSASYIKSLWY</sequence>
<evidence type="ECO:0000313" key="3">
    <source>
        <dbReference type="Proteomes" id="UP000267821"/>
    </source>
</evidence>
<dbReference type="EMBL" id="ML121555">
    <property type="protein sequence ID" value="RPB22037.1"/>
    <property type="molecule type" value="Genomic_DNA"/>
</dbReference>
<evidence type="ECO:0000256" key="1">
    <source>
        <dbReference type="SAM" id="Phobius"/>
    </source>
</evidence>
<organism evidence="2 3">
    <name type="scientific">Terfezia boudieri ATCC MYA-4762</name>
    <dbReference type="NCBI Taxonomy" id="1051890"/>
    <lineage>
        <taxon>Eukaryota</taxon>
        <taxon>Fungi</taxon>
        <taxon>Dikarya</taxon>
        <taxon>Ascomycota</taxon>
        <taxon>Pezizomycotina</taxon>
        <taxon>Pezizomycetes</taxon>
        <taxon>Pezizales</taxon>
        <taxon>Pezizaceae</taxon>
        <taxon>Terfezia</taxon>
    </lineage>
</organism>
<name>A0A3N4LGN9_9PEZI</name>
<reference evidence="2 3" key="1">
    <citation type="journal article" date="2018" name="Nat. Ecol. Evol.">
        <title>Pezizomycetes genomes reveal the molecular basis of ectomycorrhizal truffle lifestyle.</title>
        <authorList>
            <person name="Murat C."/>
            <person name="Payen T."/>
            <person name="Noel B."/>
            <person name="Kuo A."/>
            <person name="Morin E."/>
            <person name="Chen J."/>
            <person name="Kohler A."/>
            <person name="Krizsan K."/>
            <person name="Balestrini R."/>
            <person name="Da Silva C."/>
            <person name="Montanini B."/>
            <person name="Hainaut M."/>
            <person name="Levati E."/>
            <person name="Barry K.W."/>
            <person name="Belfiori B."/>
            <person name="Cichocki N."/>
            <person name="Clum A."/>
            <person name="Dockter R.B."/>
            <person name="Fauchery L."/>
            <person name="Guy J."/>
            <person name="Iotti M."/>
            <person name="Le Tacon F."/>
            <person name="Lindquist E.A."/>
            <person name="Lipzen A."/>
            <person name="Malagnac F."/>
            <person name="Mello A."/>
            <person name="Molinier V."/>
            <person name="Miyauchi S."/>
            <person name="Poulain J."/>
            <person name="Riccioni C."/>
            <person name="Rubini A."/>
            <person name="Sitrit Y."/>
            <person name="Splivallo R."/>
            <person name="Traeger S."/>
            <person name="Wang M."/>
            <person name="Zifcakova L."/>
            <person name="Wipf D."/>
            <person name="Zambonelli A."/>
            <person name="Paolocci F."/>
            <person name="Nowrousian M."/>
            <person name="Ottonello S."/>
            <person name="Baldrian P."/>
            <person name="Spatafora J.W."/>
            <person name="Henrissat B."/>
            <person name="Nagy L.G."/>
            <person name="Aury J.M."/>
            <person name="Wincker P."/>
            <person name="Grigoriev I.V."/>
            <person name="Bonfante P."/>
            <person name="Martin F.M."/>
        </authorList>
    </citation>
    <scope>NUCLEOTIDE SEQUENCE [LARGE SCALE GENOMIC DNA]</scope>
    <source>
        <strain evidence="2 3">ATCC MYA-4762</strain>
    </source>
</reference>
<proteinExistence type="predicted"/>
<dbReference type="AlphaFoldDB" id="A0A3N4LGN9"/>
<evidence type="ECO:0000313" key="2">
    <source>
        <dbReference type="EMBL" id="RPB22037.1"/>
    </source>
</evidence>
<feature type="transmembrane region" description="Helical" evidence="1">
    <location>
        <begin position="29"/>
        <end position="49"/>
    </location>
</feature>
<keyword evidence="3" id="KW-1185">Reference proteome</keyword>
<protein>
    <submittedName>
        <fullName evidence="2">Uncharacterized protein</fullName>
    </submittedName>
</protein>
<accession>A0A3N4LGN9</accession>
<keyword evidence="1" id="KW-1133">Transmembrane helix</keyword>
<dbReference type="Proteomes" id="UP000267821">
    <property type="component" value="Unassembled WGS sequence"/>
</dbReference>